<evidence type="ECO:0000313" key="2">
    <source>
        <dbReference type="Proteomes" id="UP001056778"/>
    </source>
</evidence>
<dbReference type="Proteomes" id="UP001056778">
    <property type="component" value="Chromosome 5"/>
</dbReference>
<sequence>MGFQTTSKSRYVCQYTTLLIDPDGSVKEIVIPYHFSLTEKNSKRVRDLHLYKRLKQYIKFGNYDEESLVTEAFNTCSEIKTIEVKLQLLEFLISNREIHPEVILKCVNHFIEKINMLNSSEMEADTKALKIISDNLNALVNFYTQVTDANQDLDITNGNFECSNALNTNAVLGIKEMDNLQKLLDLSTLNNYKTHDLKVSFKENGKKSLSSFLKVFDLSIEGAIHLKKDIEELALFQVAETIFARYIIGNLDTSELKEQFKNSTISINNLFYLVLNYWVNRPLNIDINLEREMRNLSAVIYCLAQNAKYEDLIVDNNSTSPFWTGIRQLLMNSSKSFPALMAAILCKGVAQRIENEKEFQKSSEEDFEVWENLSQENCEWTLLIGKLEDVSLLNIILANDPICNSALPKLKYTKESVSLKFILEKGRGSVSELVAKWLTLRGVHPRLITLNEINYQNSISSEQSVSQQKDNINPVIISNEDLAVLGSEPVFDHLNILRKQFPYSLNSNVLLTNMTWEYAVAWQKDIQEISKLEASLSCLNQISEPHLKKGIYNMIWNTHLKILFESCCKLIRKVGKLPKERLCKQDTGLTDAKMTLFIGICTDFFNEFMDCVQESFHCDKIHLNYEPIWENDVGLPLTELAHTQINVNYDLLLLHYQLSSTMQMISTFSIKQTKFVNNLFDPSVIPLFFSDLQQKVQISWHKTESKITAARLHFLCKVILVTIETVTINDEKIYSAEHVKWMRKCINLALLWNLDVDFLRRYQIVQLYINGFDSIAEELLPAINDLNDLGPRLLEVAGKRLSQYMTSSPDLSEKIGAFSTTLTQYLDTLDGEWCPSRSLNNILLLSTQSLRCLSENQPEHKLATLMIEACVTLQDMQS</sequence>
<gene>
    <name evidence="1" type="ORF">MML48_5g00013852</name>
</gene>
<evidence type="ECO:0000313" key="1">
    <source>
        <dbReference type="EMBL" id="KAI4460592.1"/>
    </source>
</evidence>
<dbReference type="EMBL" id="CM043019">
    <property type="protein sequence ID" value="KAI4460592.1"/>
    <property type="molecule type" value="Genomic_DNA"/>
</dbReference>
<keyword evidence="2" id="KW-1185">Reference proteome</keyword>
<organism evidence="1 2">
    <name type="scientific">Holotrichia oblita</name>
    <name type="common">Chafer beetle</name>
    <dbReference type="NCBI Taxonomy" id="644536"/>
    <lineage>
        <taxon>Eukaryota</taxon>
        <taxon>Metazoa</taxon>
        <taxon>Ecdysozoa</taxon>
        <taxon>Arthropoda</taxon>
        <taxon>Hexapoda</taxon>
        <taxon>Insecta</taxon>
        <taxon>Pterygota</taxon>
        <taxon>Neoptera</taxon>
        <taxon>Endopterygota</taxon>
        <taxon>Coleoptera</taxon>
        <taxon>Polyphaga</taxon>
        <taxon>Scarabaeiformia</taxon>
        <taxon>Scarabaeidae</taxon>
        <taxon>Melolonthinae</taxon>
        <taxon>Holotrichia</taxon>
    </lineage>
</organism>
<comment type="caution">
    <text evidence="1">The sequence shown here is derived from an EMBL/GenBank/DDBJ whole genome shotgun (WGS) entry which is preliminary data.</text>
</comment>
<name>A0ACB9T1D1_HOLOL</name>
<proteinExistence type="predicted"/>
<protein>
    <submittedName>
        <fullName evidence="1">Rab3-gap regulatory domain</fullName>
    </submittedName>
</protein>
<reference evidence="1" key="1">
    <citation type="submission" date="2022-04" db="EMBL/GenBank/DDBJ databases">
        <title>Chromosome-scale genome assembly of Holotrichia oblita Faldermann.</title>
        <authorList>
            <person name="Rongchong L."/>
        </authorList>
    </citation>
    <scope>NUCLEOTIDE SEQUENCE</scope>
    <source>
        <strain evidence="1">81SQS9</strain>
    </source>
</reference>
<accession>A0ACB9T1D1</accession>